<dbReference type="InterPro" id="IPR013171">
    <property type="entry name" value="Cyd/dCyd_deaminase_Zn-bd"/>
</dbReference>
<dbReference type="Gene3D" id="3.40.140.10">
    <property type="entry name" value="Cytidine Deaminase, domain 2"/>
    <property type="match status" value="2"/>
</dbReference>
<comment type="similarity">
    <text evidence="1">Belongs to the cytidine and deoxycytidylate deaminase family.</text>
</comment>
<comment type="caution">
    <text evidence="4">The sequence shown here is derived from an EMBL/GenBank/DDBJ whole genome shotgun (WGS) entry which is preliminary data.</text>
</comment>
<dbReference type="EMBL" id="CAKOAT010189822">
    <property type="protein sequence ID" value="CAH8354244.1"/>
    <property type="molecule type" value="Genomic_DNA"/>
</dbReference>
<dbReference type="CDD" id="cd01283">
    <property type="entry name" value="cytidine_deaminase"/>
    <property type="match status" value="1"/>
</dbReference>
<keyword evidence="5" id="KW-1185">Reference proteome</keyword>
<organism evidence="4 5">
    <name type="scientific">Eruca vesicaria subsp. sativa</name>
    <name type="common">Garden rocket</name>
    <name type="synonym">Eruca sativa</name>
    <dbReference type="NCBI Taxonomy" id="29727"/>
    <lineage>
        <taxon>Eukaryota</taxon>
        <taxon>Viridiplantae</taxon>
        <taxon>Streptophyta</taxon>
        <taxon>Embryophyta</taxon>
        <taxon>Tracheophyta</taxon>
        <taxon>Spermatophyta</taxon>
        <taxon>Magnoliopsida</taxon>
        <taxon>eudicotyledons</taxon>
        <taxon>Gunneridae</taxon>
        <taxon>Pentapetalae</taxon>
        <taxon>rosids</taxon>
        <taxon>malvids</taxon>
        <taxon>Brassicales</taxon>
        <taxon>Brassicaceae</taxon>
        <taxon>Brassiceae</taxon>
        <taxon>Eruca</taxon>
    </lineage>
</organism>
<dbReference type="SUPFAM" id="SSF53927">
    <property type="entry name" value="Cytidine deaminase-like"/>
    <property type="match status" value="2"/>
</dbReference>
<evidence type="ECO:0000259" key="3">
    <source>
        <dbReference type="PROSITE" id="PS51747"/>
    </source>
</evidence>
<dbReference type="GO" id="GO:0072527">
    <property type="term" value="P:pyrimidine-containing compound metabolic process"/>
    <property type="evidence" value="ECO:0007669"/>
    <property type="project" value="UniProtKB-ARBA"/>
</dbReference>
<evidence type="ECO:0000313" key="5">
    <source>
        <dbReference type="Proteomes" id="UP001642260"/>
    </source>
</evidence>
<name>A0ABC8K7A6_ERUVS</name>
<dbReference type="PROSITE" id="PS51747">
    <property type="entry name" value="CYT_DCMP_DEAMINASES_2"/>
    <property type="match status" value="2"/>
</dbReference>
<dbReference type="AlphaFoldDB" id="A0ABC8K7A6"/>
<protein>
    <recommendedName>
        <fullName evidence="3">CMP/dCMP-type deaminase domain-containing protein</fullName>
    </recommendedName>
</protein>
<dbReference type="InterPro" id="IPR002125">
    <property type="entry name" value="CMP_dCMP_dom"/>
</dbReference>
<evidence type="ECO:0000256" key="1">
    <source>
        <dbReference type="ARBA" id="ARBA00006576"/>
    </source>
</evidence>
<dbReference type="PANTHER" id="PTHR11644:SF28">
    <property type="entry name" value="CYTIDINE DEAMINASE 8-RELATED"/>
    <property type="match status" value="1"/>
</dbReference>
<dbReference type="PANTHER" id="PTHR11644">
    <property type="entry name" value="CYTIDINE DEAMINASE"/>
    <property type="match status" value="1"/>
</dbReference>
<dbReference type="GO" id="GO:0055086">
    <property type="term" value="P:nucleobase-containing small molecule metabolic process"/>
    <property type="evidence" value="ECO:0007669"/>
    <property type="project" value="UniProtKB-ARBA"/>
</dbReference>
<reference evidence="4 5" key="1">
    <citation type="submission" date="2022-03" db="EMBL/GenBank/DDBJ databases">
        <authorList>
            <person name="Macdonald S."/>
            <person name="Ahmed S."/>
            <person name="Newling K."/>
        </authorList>
    </citation>
    <scope>NUCLEOTIDE SEQUENCE [LARGE SCALE GENOMIC DNA]</scope>
</reference>
<dbReference type="InterPro" id="IPR050202">
    <property type="entry name" value="Cyt/Deoxycyt_deaminase"/>
</dbReference>
<proteinExistence type="inferred from homology"/>
<dbReference type="Pfam" id="PF08211">
    <property type="entry name" value="dCMP_cyt_deam_2"/>
    <property type="match status" value="1"/>
</dbReference>
<sequence length="303" mass="33611">MAEPFQFVRDKGVDAFSRSNIPSMIMEARPMARSLTSKPLPHIAIGRGSSGQIYLGFDVDLPELPPNFSIDAVQFLVVNLMLNQEPKLLALAISDNGTRYYAPCGHFCQFLQEIHNGDYVETLITGPTGLSDFIPLDKLLPQRFSPYGAIQEDIHADVLLMRNNRLNLIDNTYCLLKDTALKAANRSYAPYSNAPSGVVLFDSSKRLHIGSYIESVASVPSLGPVQAALANFVIHTGGRQFKNIIRAVLVETRSSFRQEGTARLILQTIAPTCDFRVYHCSNGKDPLNNWVYHCSHCEDPPNN</sequence>
<gene>
    <name evidence="4" type="ORF">ERUC_LOCUS19999</name>
</gene>
<accession>A0ABC8K7A6</accession>
<feature type="domain" description="CMP/dCMP-type deaminase" evidence="3">
    <location>
        <begin position="171"/>
        <end position="303"/>
    </location>
</feature>
<dbReference type="InterPro" id="IPR016193">
    <property type="entry name" value="Cytidine_deaminase-like"/>
</dbReference>
<evidence type="ECO:0000313" key="4">
    <source>
        <dbReference type="EMBL" id="CAH8354244.1"/>
    </source>
</evidence>
<feature type="domain" description="CMP/dCMP-type deaminase" evidence="3">
    <location>
        <begin position="16"/>
        <end position="147"/>
    </location>
</feature>
<evidence type="ECO:0000256" key="2">
    <source>
        <dbReference type="ARBA" id="ARBA00011738"/>
    </source>
</evidence>
<comment type="subunit">
    <text evidence="2">Homodimer.</text>
</comment>
<dbReference type="GO" id="GO:0004126">
    <property type="term" value="F:cytidine deaminase activity"/>
    <property type="evidence" value="ECO:0007669"/>
    <property type="project" value="UniProtKB-ARBA"/>
</dbReference>
<dbReference type="Proteomes" id="UP001642260">
    <property type="component" value="Unassembled WGS sequence"/>
</dbReference>
<dbReference type="PIRSF" id="PIRSF006334">
    <property type="entry name" value="Cdd_plus_pseudo"/>
    <property type="match status" value="1"/>
</dbReference>